<organism evidence="13 14">
    <name type="scientific">Podospora aff. communis PSN243</name>
    <dbReference type="NCBI Taxonomy" id="3040156"/>
    <lineage>
        <taxon>Eukaryota</taxon>
        <taxon>Fungi</taxon>
        <taxon>Dikarya</taxon>
        <taxon>Ascomycota</taxon>
        <taxon>Pezizomycotina</taxon>
        <taxon>Sordariomycetes</taxon>
        <taxon>Sordariomycetidae</taxon>
        <taxon>Sordariales</taxon>
        <taxon>Podosporaceae</taxon>
        <taxon>Podospora</taxon>
    </lineage>
</organism>
<feature type="compositionally biased region" description="Basic and acidic residues" evidence="10">
    <location>
        <begin position="523"/>
        <end position="533"/>
    </location>
</feature>
<dbReference type="InterPro" id="IPR011992">
    <property type="entry name" value="EF-hand-dom_pair"/>
</dbReference>
<comment type="function">
    <text evidence="9">Component of the PAN1 actin cytoskeleton-regulatory complex required for the internalization of endosomes during actin-coupled endocytosis. The complex links the site of endocytosis to the cell membrane-associated actin cytoskeleton. Mediates uptake of external molecules and vacuolar degradation of plasma membrane proteins. Plays a role in the proper organization of the cell membrane-associated actin cytoskeleton and promotes its destabilization.</text>
</comment>
<dbReference type="GO" id="GO:0010008">
    <property type="term" value="C:endosome membrane"/>
    <property type="evidence" value="ECO:0007669"/>
    <property type="project" value="UniProtKB-SubCell"/>
</dbReference>
<feature type="compositionally biased region" description="Low complexity" evidence="10">
    <location>
        <begin position="387"/>
        <end position="400"/>
    </location>
</feature>
<comment type="subcellular location">
    <subcellularLocation>
        <location evidence="3">Cell membrane</location>
        <topology evidence="3">Peripheral membrane protein</topology>
        <orientation evidence="3">Cytoplasmic side</orientation>
    </subcellularLocation>
    <subcellularLocation>
        <location evidence="2">Cytoplasm</location>
        <location evidence="2">Cytoskeleton</location>
        <location evidence="2">Actin patch</location>
    </subcellularLocation>
    <subcellularLocation>
        <location evidence="1">Endosome membrane</location>
        <topology evidence="1">Peripheral membrane protein</topology>
        <orientation evidence="1">Cytoplasmic side</orientation>
    </subcellularLocation>
</comment>
<dbReference type="PROSITE" id="PS50222">
    <property type="entry name" value="EF_HAND_2"/>
    <property type="match status" value="1"/>
</dbReference>
<feature type="region of interest" description="Disordered" evidence="10">
    <location>
        <begin position="1"/>
        <end position="400"/>
    </location>
</feature>
<evidence type="ECO:0000313" key="14">
    <source>
        <dbReference type="Proteomes" id="UP001321760"/>
    </source>
</evidence>
<feature type="domain" description="EH" evidence="11">
    <location>
        <begin position="588"/>
        <end position="652"/>
    </location>
</feature>
<dbReference type="SUPFAM" id="SSF47473">
    <property type="entry name" value="EF-hand"/>
    <property type="match status" value="1"/>
</dbReference>
<dbReference type="GO" id="GO:0005886">
    <property type="term" value="C:plasma membrane"/>
    <property type="evidence" value="ECO:0007669"/>
    <property type="project" value="UniProtKB-SubCell"/>
</dbReference>
<gene>
    <name evidence="13" type="ORF">QBC34DRAFT_12825</name>
</gene>
<dbReference type="CDD" id="cd00052">
    <property type="entry name" value="EH"/>
    <property type="match status" value="1"/>
</dbReference>
<dbReference type="PROSITE" id="PS50031">
    <property type="entry name" value="EH"/>
    <property type="match status" value="1"/>
</dbReference>
<feature type="compositionally biased region" description="Low complexity" evidence="10">
    <location>
        <begin position="12"/>
        <end position="24"/>
    </location>
</feature>
<sequence>MHPSSAATQGRAPSSASSNPPNNSITESPNNPAHSAALKGATLAFRAQNPTKSPSGAADRPGPNPGPGPTPAQIPPKPNPKPRPPPSAKDNGALQAATQAARESSHPRQRSPAGTSVSRHPTGGSISVVASPDHHLAPPGHQQTPNPDSRSSASYIAATLAASRTGSPTPGPGFATSPLAATFKDEEECSEGRLGDGRASPRMSPRLSAVGRGGEGVQSVVDDGSVSPSDGRTKNRVKPPVVSRKPKVAPRGEMTAARKRETTPPPVHHPRRPVTELISPESQRIIKTPQLEPPQLPARSSAASTKIIPRRALSQSSASSDDSFVSASSTQSPRTMSPVKYMEPPSPSPSHNPSLPPRRSTQANIPRSYPLHPSPSPCPRPEPTWRLTSPNTSSPSNSSLALDSLTNAIVASNLASARLAAQSSSPGPPPLPAPRRHKHRPGSPQYLQPQRTADSLHRDRTGGSSRSPGGRPQQQDPKHRTGMLRTLRAPYTSLSDDEDARRRTHRTRKKTMHPLSGGKKHAHNEGSRRRWRDEVSPRERRRYEAVWASNRGLFLRPGWAFNASHPEDYGVAAEGTPEAELVVNVVVRDIWSRSRLPADELAEVWDLVDKRGDGALGRQEFVVGMWLIDQRLRGRKIPARVGESVWASVRGGLVVPGPKKRR</sequence>
<evidence type="ECO:0000256" key="8">
    <source>
        <dbReference type="ARBA" id="ARBA00023212"/>
    </source>
</evidence>
<keyword evidence="6" id="KW-0967">Endosome</keyword>
<dbReference type="Pfam" id="PF12763">
    <property type="entry name" value="EH"/>
    <property type="match status" value="1"/>
</dbReference>
<feature type="compositionally biased region" description="Low complexity" evidence="10">
    <location>
        <begin position="462"/>
        <end position="475"/>
    </location>
</feature>
<dbReference type="GO" id="GO:0030479">
    <property type="term" value="C:actin cortical patch"/>
    <property type="evidence" value="ECO:0007669"/>
    <property type="project" value="UniProtKB-SubCell"/>
</dbReference>
<evidence type="ECO:0000259" key="11">
    <source>
        <dbReference type="PROSITE" id="PS50031"/>
    </source>
</evidence>
<evidence type="ECO:0000256" key="9">
    <source>
        <dbReference type="ARBA" id="ARBA00025194"/>
    </source>
</evidence>
<dbReference type="GO" id="GO:0006897">
    <property type="term" value="P:endocytosis"/>
    <property type="evidence" value="ECO:0007669"/>
    <property type="project" value="UniProtKB-KW"/>
</dbReference>
<evidence type="ECO:0000256" key="4">
    <source>
        <dbReference type="ARBA" id="ARBA00011159"/>
    </source>
</evidence>
<feature type="domain" description="EF-hand" evidence="12">
    <location>
        <begin position="596"/>
        <end position="631"/>
    </location>
</feature>
<feature type="region of interest" description="Disordered" evidence="10">
    <location>
        <begin position="418"/>
        <end position="533"/>
    </location>
</feature>
<dbReference type="AlphaFoldDB" id="A0AAV9H553"/>
<evidence type="ECO:0000256" key="10">
    <source>
        <dbReference type="SAM" id="MobiDB-lite"/>
    </source>
</evidence>
<keyword evidence="7" id="KW-0009">Actin-binding</keyword>
<dbReference type="GO" id="GO:0005509">
    <property type="term" value="F:calcium ion binding"/>
    <property type="evidence" value="ECO:0007669"/>
    <property type="project" value="InterPro"/>
</dbReference>
<dbReference type="EMBL" id="MU865913">
    <property type="protein sequence ID" value="KAK4456214.1"/>
    <property type="molecule type" value="Genomic_DNA"/>
</dbReference>
<evidence type="ECO:0000256" key="2">
    <source>
        <dbReference type="ARBA" id="ARBA00004134"/>
    </source>
</evidence>
<dbReference type="Gene3D" id="1.10.238.10">
    <property type="entry name" value="EF-hand"/>
    <property type="match status" value="1"/>
</dbReference>
<keyword evidence="14" id="KW-1185">Reference proteome</keyword>
<feature type="compositionally biased region" description="Low complexity" evidence="10">
    <location>
        <begin position="314"/>
        <end position="332"/>
    </location>
</feature>
<dbReference type="SMART" id="SM00027">
    <property type="entry name" value="EH"/>
    <property type="match status" value="1"/>
</dbReference>
<evidence type="ECO:0000256" key="7">
    <source>
        <dbReference type="ARBA" id="ARBA00023203"/>
    </source>
</evidence>
<evidence type="ECO:0000313" key="13">
    <source>
        <dbReference type="EMBL" id="KAK4456214.1"/>
    </source>
</evidence>
<comment type="subunit">
    <text evidence="4">Component of the PAN1 actin cytoskeleton-regulatory complex.</text>
</comment>
<accession>A0AAV9H553</accession>
<name>A0AAV9H553_9PEZI</name>
<dbReference type="InterPro" id="IPR002048">
    <property type="entry name" value="EF_hand_dom"/>
</dbReference>
<evidence type="ECO:0000256" key="3">
    <source>
        <dbReference type="ARBA" id="ARBA00004413"/>
    </source>
</evidence>
<reference evidence="13" key="1">
    <citation type="journal article" date="2023" name="Mol. Phylogenet. Evol.">
        <title>Genome-scale phylogeny and comparative genomics of the fungal order Sordariales.</title>
        <authorList>
            <person name="Hensen N."/>
            <person name="Bonometti L."/>
            <person name="Westerberg I."/>
            <person name="Brannstrom I.O."/>
            <person name="Guillou S."/>
            <person name="Cros-Aarteil S."/>
            <person name="Calhoun S."/>
            <person name="Haridas S."/>
            <person name="Kuo A."/>
            <person name="Mondo S."/>
            <person name="Pangilinan J."/>
            <person name="Riley R."/>
            <person name="LaButti K."/>
            <person name="Andreopoulos B."/>
            <person name="Lipzen A."/>
            <person name="Chen C."/>
            <person name="Yan M."/>
            <person name="Daum C."/>
            <person name="Ng V."/>
            <person name="Clum A."/>
            <person name="Steindorff A."/>
            <person name="Ohm R.A."/>
            <person name="Martin F."/>
            <person name="Silar P."/>
            <person name="Natvig D.O."/>
            <person name="Lalanne C."/>
            <person name="Gautier V."/>
            <person name="Ament-Velasquez S.L."/>
            <person name="Kruys A."/>
            <person name="Hutchinson M.I."/>
            <person name="Powell A.J."/>
            <person name="Barry K."/>
            <person name="Miller A.N."/>
            <person name="Grigoriev I.V."/>
            <person name="Debuchy R."/>
            <person name="Gladieux P."/>
            <person name="Hiltunen Thoren M."/>
            <person name="Johannesson H."/>
        </authorList>
    </citation>
    <scope>NUCLEOTIDE SEQUENCE</scope>
    <source>
        <strain evidence="13">PSN243</strain>
    </source>
</reference>
<keyword evidence="8" id="KW-0963">Cytoplasm</keyword>
<evidence type="ECO:0000259" key="12">
    <source>
        <dbReference type="PROSITE" id="PS50222"/>
    </source>
</evidence>
<dbReference type="InterPro" id="IPR000261">
    <property type="entry name" value="EH_dom"/>
</dbReference>
<evidence type="ECO:0000256" key="5">
    <source>
        <dbReference type="ARBA" id="ARBA00022583"/>
    </source>
</evidence>
<proteinExistence type="predicted"/>
<feature type="compositionally biased region" description="Basic residues" evidence="10">
    <location>
        <begin position="502"/>
        <end position="522"/>
    </location>
</feature>
<dbReference type="GO" id="GO:0003779">
    <property type="term" value="F:actin binding"/>
    <property type="evidence" value="ECO:0007669"/>
    <property type="project" value="UniProtKB-KW"/>
</dbReference>
<evidence type="ECO:0000256" key="1">
    <source>
        <dbReference type="ARBA" id="ARBA00004125"/>
    </source>
</evidence>
<comment type="caution">
    <text evidence="13">The sequence shown here is derived from an EMBL/GenBank/DDBJ whole genome shotgun (WGS) entry which is preliminary data.</text>
</comment>
<protein>
    <recommendedName>
        <fullName evidence="15">EH domain-containing protein</fullName>
    </recommendedName>
</protein>
<evidence type="ECO:0008006" key="15">
    <source>
        <dbReference type="Google" id="ProtNLM"/>
    </source>
</evidence>
<feature type="compositionally biased region" description="Polar residues" evidence="10">
    <location>
        <begin position="141"/>
        <end position="154"/>
    </location>
</feature>
<feature type="compositionally biased region" description="Pro residues" evidence="10">
    <location>
        <begin position="372"/>
        <end position="382"/>
    </location>
</feature>
<evidence type="ECO:0000256" key="6">
    <source>
        <dbReference type="ARBA" id="ARBA00022753"/>
    </source>
</evidence>
<feature type="compositionally biased region" description="Pro residues" evidence="10">
    <location>
        <begin position="62"/>
        <end position="87"/>
    </location>
</feature>
<feature type="compositionally biased region" description="Pro residues" evidence="10">
    <location>
        <begin position="344"/>
        <end position="356"/>
    </location>
</feature>
<keyword evidence="8" id="KW-0206">Cytoskeleton</keyword>
<keyword evidence="5" id="KW-0254">Endocytosis</keyword>
<feature type="compositionally biased region" description="Low complexity" evidence="10">
    <location>
        <begin position="217"/>
        <end position="230"/>
    </location>
</feature>
<dbReference type="Proteomes" id="UP001321760">
    <property type="component" value="Unassembled WGS sequence"/>
</dbReference>
<reference evidence="13" key="2">
    <citation type="submission" date="2023-05" db="EMBL/GenBank/DDBJ databases">
        <authorList>
            <consortium name="Lawrence Berkeley National Laboratory"/>
            <person name="Steindorff A."/>
            <person name="Hensen N."/>
            <person name="Bonometti L."/>
            <person name="Westerberg I."/>
            <person name="Brannstrom I.O."/>
            <person name="Guillou S."/>
            <person name="Cros-Aarteil S."/>
            <person name="Calhoun S."/>
            <person name="Haridas S."/>
            <person name="Kuo A."/>
            <person name="Mondo S."/>
            <person name="Pangilinan J."/>
            <person name="Riley R."/>
            <person name="Labutti K."/>
            <person name="Andreopoulos B."/>
            <person name="Lipzen A."/>
            <person name="Chen C."/>
            <person name="Yanf M."/>
            <person name="Daum C."/>
            <person name="Ng V."/>
            <person name="Clum A."/>
            <person name="Ohm R."/>
            <person name="Martin F."/>
            <person name="Silar P."/>
            <person name="Natvig D."/>
            <person name="Lalanne C."/>
            <person name="Gautier V."/>
            <person name="Ament-Velasquez S.L."/>
            <person name="Kruys A."/>
            <person name="Hutchinson M.I."/>
            <person name="Powell A.J."/>
            <person name="Barry K."/>
            <person name="Miller A.N."/>
            <person name="Grigoriev I.V."/>
            <person name="Debuchy R."/>
            <person name="Gladieux P."/>
            <person name="Thoren M.H."/>
            <person name="Johannesson H."/>
        </authorList>
    </citation>
    <scope>NUCLEOTIDE SEQUENCE</scope>
    <source>
        <strain evidence="13">PSN243</strain>
    </source>
</reference>